<evidence type="ECO:0000256" key="4">
    <source>
        <dbReference type="ARBA" id="ARBA00012458"/>
    </source>
</evidence>
<dbReference type="GO" id="GO:0046656">
    <property type="term" value="P:folic acid biosynthetic process"/>
    <property type="evidence" value="ECO:0007669"/>
    <property type="project" value="UniProtKB-KW"/>
</dbReference>
<comment type="catalytic activity">
    <reaction evidence="1">
        <text>(7,8-dihydropterin-6-yl)methyl diphosphate + 4-aminobenzoate = 7,8-dihydropteroate + diphosphate</text>
        <dbReference type="Rhea" id="RHEA:19949"/>
        <dbReference type="ChEBI" id="CHEBI:17836"/>
        <dbReference type="ChEBI" id="CHEBI:17839"/>
        <dbReference type="ChEBI" id="CHEBI:33019"/>
        <dbReference type="ChEBI" id="CHEBI:72950"/>
        <dbReference type="EC" id="2.5.1.15"/>
    </reaction>
</comment>
<keyword evidence="8 9" id="KW-0289">Folate biosynthesis</keyword>
<comment type="similarity">
    <text evidence="9">Belongs to the DHPS family.</text>
</comment>
<dbReference type="PANTHER" id="PTHR20941:SF1">
    <property type="entry name" value="FOLIC ACID SYNTHESIS PROTEIN FOL1"/>
    <property type="match status" value="1"/>
</dbReference>
<feature type="domain" description="Pterin-binding" evidence="10">
    <location>
        <begin position="7"/>
        <end position="259"/>
    </location>
</feature>
<comment type="function">
    <text evidence="9">Catalyzes the condensation of para-aminobenzoate (pABA) with 6-hydroxymethyl-7,8-dihydropterin diphosphate (DHPt-PP) to form 7,8-dihydropteroate (H2Pte), the immediate precursor of folate derivatives.</text>
</comment>
<dbReference type="Proteomes" id="UP000683507">
    <property type="component" value="Chromosome"/>
</dbReference>
<dbReference type="PANTHER" id="PTHR20941">
    <property type="entry name" value="FOLATE SYNTHESIS PROTEINS"/>
    <property type="match status" value="1"/>
</dbReference>
<dbReference type="AlphaFoldDB" id="A0A916JND0"/>
<evidence type="ECO:0000256" key="7">
    <source>
        <dbReference type="ARBA" id="ARBA00022842"/>
    </source>
</evidence>
<evidence type="ECO:0000256" key="6">
    <source>
        <dbReference type="ARBA" id="ARBA00022723"/>
    </source>
</evidence>
<evidence type="ECO:0000256" key="8">
    <source>
        <dbReference type="ARBA" id="ARBA00022909"/>
    </source>
</evidence>
<sequence>MISLDAPKVMGIVNMTPDSFYDGGAYNDIDAALIQVEKHLSEGATFIDIGGYSSRPGASSISVEEEINRVVPVVRAIHKKFPKAVISIDTFRSEVARAAISEGGSIINDISAGELDPKMFGAIIELNVPYIMMHMKKTPKDMQKGIHYDHLLLEIGNYFSKKVNHLHASGVKDIILDVGFGFAKTIEHNYQLLGNLQHFDFLKLPMLAGISRKSMLYKPLNTSTEQALNATTAANMIALQNGANLLRVHDVKEAMECVTIYNLTKQNS</sequence>
<comment type="pathway">
    <text evidence="3 9">Cofactor biosynthesis; tetrahydrofolate biosynthesis; 7,8-dihydrofolate from 2-amino-4-hydroxy-6-hydroxymethyl-7,8-dihydropteridine diphosphate and 4-aminobenzoate: step 1/2.</text>
</comment>
<keyword evidence="5 9" id="KW-0808">Transferase</keyword>
<organism evidence="11 12">
    <name type="scientific">Parvicella tangerina</name>
    <dbReference type="NCBI Taxonomy" id="2829795"/>
    <lineage>
        <taxon>Bacteria</taxon>
        <taxon>Pseudomonadati</taxon>
        <taxon>Bacteroidota</taxon>
        <taxon>Flavobacteriia</taxon>
        <taxon>Flavobacteriales</taxon>
        <taxon>Parvicellaceae</taxon>
        <taxon>Parvicella</taxon>
    </lineage>
</organism>
<comment type="cofactor">
    <cofactor evidence="2 9">
        <name>Mg(2+)</name>
        <dbReference type="ChEBI" id="CHEBI:18420"/>
    </cofactor>
</comment>
<keyword evidence="7 9" id="KW-0460">Magnesium</keyword>
<name>A0A916JND0_9FLAO</name>
<keyword evidence="12" id="KW-1185">Reference proteome</keyword>
<dbReference type="EC" id="2.5.1.15" evidence="4 9"/>
<evidence type="ECO:0000256" key="1">
    <source>
        <dbReference type="ARBA" id="ARBA00000012"/>
    </source>
</evidence>
<dbReference type="EMBL" id="OU015584">
    <property type="protein sequence ID" value="CAG5084475.1"/>
    <property type="molecule type" value="Genomic_DNA"/>
</dbReference>
<evidence type="ECO:0000256" key="2">
    <source>
        <dbReference type="ARBA" id="ARBA00001946"/>
    </source>
</evidence>
<dbReference type="KEGG" id="ptan:CRYO30217_02474"/>
<protein>
    <recommendedName>
        <fullName evidence="4 9">Dihydropteroate synthase</fullName>
        <shortName evidence="9">DHPS</shortName>
        <ecNumber evidence="4 9">2.5.1.15</ecNumber>
    </recommendedName>
    <alternativeName>
        <fullName evidence="9">Dihydropteroate pyrophosphorylase</fullName>
    </alternativeName>
</protein>
<dbReference type="InterPro" id="IPR006390">
    <property type="entry name" value="DHP_synth_dom"/>
</dbReference>
<evidence type="ECO:0000259" key="10">
    <source>
        <dbReference type="PROSITE" id="PS50972"/>
    </source>
</evidence>
<keyword evidence="6 9" id="KW-0479">Metal-binding</keyword>
<dbReference type="NCBIfam" id="TIGR01496">
    <property type="entry name" value="DHPS"/>
    <property type="match status" value="1"/>
</dbReference>
<dbReference type="Pfam" id="PF00809">
    <property type="entry name" value="Pterin_bind"/>
    <property type="match status" value="1"/>
</dbReference>
<dbReference type="CDD" id="cd00739">
    <property type="entry name" value="DHPS"/>
    <property type="match status" value="1"/>
</dbReference>
<dbReference type="GO" id="GO:0046654">
    <property type="term" value="P:tetrahydrofolate biosynthetic process"/>
    <property type="evidence" value="ECO:0007669"/>
    <property type="project" value="TreeGrafter"/>
</dbReference>
<dbReference type="InterPro" id="IPR011005">
    <property type="entry name" value="Dihydropteroate_synth-like_sf"/>
</dbReference>
<evidence type="ECO:0000256" key="5">
    <source>
        <dbReference type="ARBA" id="ARBA00022679"/>
    </source>
</evidence>
<reference evidence="11" key="1">
    <citation type="submission" date="2021-04" db="EMBL/GenBank/DDBJ databases">
        <authorList>
            <person name="Rodrigo-Torres L."/>
            <person name="Arahal R. D."/>
            <person name="Lucena T."/>
        </authorList>
    </citation>
    <scope>NUCLEOTIDE SEQUENCE</scope>
    <source>
        <strain evidence="11">AS29M-1</strain>
    </source>
</reference>
<dbReference type="GO" id="GO:0046872">
    <property type="term" value="F:metal ion binding"/>
    <property type="evidence" value="ECO:0007669"/>
    <property type="project" value="UniProtKB-KW"/>
</dbReference>
<dbReference type="InterPro" id="IPR045031">
    <property type="entry name" value="DHP_synth-like"/>
</dbReference>
<proteinExistence type="inferred from homology"/>
<dbReference type="Gene3D" id="3.20.20.20">
    <property type="entry name" value="Dihydropteroate synthase-like"/>
    <property type="match status" value="1"/>
</dbReference>
<evidence type="ECO:0000256" key="9">
    <source>
        <dbReference type="RuleBase" id="RU361205"/>
    </source>
</evidence>
<dbReference type="InterPro" id="IPR000489">
    <property type="entry name" value="Pterin-binding_dom"/>
</dbReference>
<dbReference type="PROSITE" id="PS50972">
    <property type="entry name" value="PTERIN_BINDING"/>
    <property type="match status" value="1"/>
</dbReference>
<gene>
    <name evidence="11" type="primary">folP</name>
    <name evidence="11" type="ORF">CRYO30217_02474</name>
</gene>
<dbReference type="GO" id="GO:0004156">
    <property type="term" value="F:dihydropteroate synthase activity"/>
    <property type="evidence" value="ECO:0007669"/>
    <property type="project" value="UniProtKB-EC"/>
</dbReference>
<evidence type="ECO:0000313" key="12">
    <source>
        <dbReference type="Proteomes" id="UP000683507"/>
    </source>
</evidence>
<dbReference type="PROSITE" id="PS00792">
    <property type="entry name" value="DHPS_1"/>
    <property type="match status" value="1"/>
</dbReference>
<evidence type="ECO:0000313" key="11">
    <source>
        <dbReference type="EMBL" id="CAG5084475.1"/>
    </source>
</evidence>
<dbReference type="GO" id="GO:0005829">
    <property type="term" value="C:cytosol"/>
    <property type="evidence" value="ECO:0007669"/>
    <property type="project" value="TreeGrafter"/>
</dbReference>
<dbReference type="SUPFAM" id="SSF51717">
    <property type="entry name" value="Dihydropteroate synthetase-like"/>
    <property type="match status" value="1"/>
</dbReference>
<evidence type="ECO:0000256" key="3">
    <source>
        <dbReference type="ARBA" id="ARBA00004763"/>
    </source>
</evidence>
<accession>A0A916JND0</accession>